<dbReference type="PANTHER" id="PTHR33740:SF1">
    <property type="entry name" value="SLH DOMAIN PROTEIN"/>
    <property type="match status" value="1"/>
</dbReference>
<keyword evidence="2" id="KW-1185">Reference proteome</keyword>
<dbReference type="PANTHER" id="PTHR33740">
    <property type="entry name" value="GPI-ANCHORED ADHESIN-LIKE PROTEIN"/>
    <property type="match status" value="1"/>
</dbReference>
<name>A0ABC8KUM4_ERUVS</name>
<comment type="caution">
    <text evidence="1">The sequence shown here is derived from an EMBL/GenBank/DDBJ whole genome shotgun (WGS) entry which is preliminary data.</text>
</comment>
<sequence>MLTVFTTPVSVDAAQQEAVAVLKKLKIIEEEVLVDDLCTRQRKSKAQDFASKAGIAFSKLSEEDTNINFYPERFVTRLDLVNWKAQLECDFHPETMEEPHLNTVLMADIKDKGRLYRHDEHQSRYSPWILLGLSDRKRFWYSSTSSYSESSGFGMLLPEYLNVVAIIQKFDSTCRIKRFQPYRAITKAQAAVALTSSKMAQAVSAESLLQKAKMEEIRSKLVEKEEIK</sequence>
<dbReference type="Proteomes" id="UP001642260">
    <property type="component" value="Unassembled WGS sequence"/>
</dbReference>
<evidence type="ECO:0000313" key="2">
    <source>
        <dbReference type="Proteomes" id="UP001642260"/>
    </source>
</evidence>
<evidence type="ECO:0000313" key="1">
    <source>
        <dbReference type="EMBL" id="CAH8360897.1"/>
    </source>
</evidence>
<gene>
    <name evidence="1" type="ORF">ERUC_LOCUS26653</name>
</gene>
<organism evidence="1 2">
    <name type="scientific">Eruca vesicaria subsp. sativa</name>
    <name type="common">Garden rocket</name>
    <name type="synonym">Eruca sativa</name>
    <dbReference type="NCBI Taxonomy" id="29727"/>
    <lineage>
        <taxon>Eukaryota</taxon>
        <taxon>Viridiplantae</taxon>
        <taxon>Streptophyta</taxon>
        <taxon>Embryophyta</taxon>
        <taxon>Tracheophyta</taxon>
        <taxon>Spermatophyta</taxon>
        <taxon>Magnoliopsida</taxon>
        <taxon>eudicotyledons</taxon>
        <taxon>Gunneridae</taxon>
        <taxon>Pentapetalae</taxon>
        <taxon>rosids</taxon>
        <taxon>malvids</taxon>
        <taxon>Brassicales</taxon>
        <taxon>Brassicaceae</taxon>
        <taxon>Brassiceae</taxon>
        <taxon>Eruca</taxon>
    </lineage>
</organism>
<proteinExistence type="predicted"/>
<accession>A0ABC8KUM4</accession>
<dbReference type="EMBL" id="CAKOAT010297376">
    <property type="protein sequence ID" value="CAH8360897.1"/>
    <property type="molecule type" value="Genomic_DNA"/>
</dbReference>
<dbReference type="AlphaFoldDB" id="A0ABC8KUM4"/>
<protein>
    <submittedName>
        <fullName evidence="1">Uncharacterized protein</fullName>
    </submittedName>
</protein>
<reference evidence="1 2" key="1">
    <citation type="submission" date="2022-03" db="EMBL/GenBank/DDBJ databases">
        <authorList>
            <person name="Macdonald S."/>
            <person name="Ahmed S."/>
            <person name="Newling K."/>
        </authorList>
    </citation>
    <scope>NUCLEOTIDE SEQUENCE [LARGE SCALE GENOMIC DNA]</scope>
</reference>